<feature type="domain" description="C3H1-type" evidence="12">
    <location>
        <begin position="100"/>
        <end position="126"/>
    </location>
</feature>
<keyword evidence="8 9" id="KW-0862">Zinc</keyword>
<dbReference type="CDD" id="cd16521">
    <property type="entry name" value="RING-HC_MKRN"/>
    <property type="match status" value="1"/>
</dbReference>
<feature type="domain" description="RING-type" evidence="11">
    <location>
        <begin position="302"/>
        <end position="356"/>
    </location>
</feature>
<evidence type="ECO:0000256" key="5">
    <source>
        <dbReference type="ARBA" id="ARBA00022737"/>
    </source>
</evidence>
<comment type="caution">
    <text evidence="13">The sequence shown here is derived from an EMBL/GenBank/DDBJ whole genome shotgun (WGS) entry which is preliminary data.</text>
</comment>
<organism evidence="13 14">
    <name type="scientific">Diploscapter pachys</name>
    <dbReference type="NCBI Taxonomy" id="2018661"/>
    <lineage>
        <taxon>Eukaryota</taxon>
        <taxon>Metazoa</taxon>
        <taxon>Ecdysozoa</taxon>
        <taxon>Nematoda</taxon>
        <taxon>Chromadorea</taxon>
        <taxon>Rhabditida</taxon>
        <taxon>Rhabditina</taxon>
        <taxon>Rhabditomorpha</taxon>
        <taxon>Rhabditoidea</taxon>
        <taxon>Rhabditidae</taxon>
        <taxon>Diploscapter</taxon>
    </lineage>
</organism>
<evidence type="ECO:0000256" key="2">
    <source>
        <dbReference type="ARBA" id="ARBA00012483"/>
    </source>
</evidence>
<feature type="compositionally biased region" description="Low complexity" evidence="10">
    <location>
        <begin position="159"/>
        <end position="170"/>
    </location>
</feature>
<dbReference type="Pfam" id="PF00097">
    <property type="entry name" value="zf-C3HC4"/>
    <property type="match status" value="1"/>
</dbReference>
<dbReference type="InterPro" id="IPR036855">
    <property type="entry name" value="Znf_CCCH_sf"/>
</dbReference>
<evidence type="ECO:0000313" key="14">
    <source>
        <dbReference type="Proteomes" id="UP000218231"/>
    </source>
</evidence>
<dbReference type="PROSITE" id="PS50103">
    <property type="entry name" value="ZF_C3H1"/>
    <property type="match status" value="4"/>
</dbReference>
<dbReference type="PANTHER" id="PTHR11224">
    <property type="entry name" value="MAKORIN-RELATED"/>
    <property type="match status" value="1"/>
</dbReference>
<keyword evidence="7" id="KW-0833">Ubl conjugation pathway</keyword>
<evidence type="ECO:0000256" key="6">
    <source>
        <dbReference type="ARBA" id="ARBA00022771"/>
    </source>
</evidence>
<feature type="domain" description="C3H1-type" evidence="12">
    <location>
        <begin position="127"/>
        <end position="154"/>
    </location>
</feature>
<reference evidence="13 14" key="1">
    <citation type="journal article" date="2017" name="Curr. Biol.">
        <title>Genome architecture and evolution of a unichromosomal asexual nematode.</title>
        <authorList>
            <person name="Fradin H."/>
            <person name="Zegar C."/>
            <person name="Gutwein M."/>
            <person name="Lucas J."/>
            <person name="Kovtun M."/>
            <person name="Corcoran D."/>
            <person name="Baugh L.R."/>
            <person name="Kiontke K."/>
            <person name="Gunsalus K."/>
            <person name="Fitch D.H."/>
            <person name="Piano F."/>
        </authorList>
    </citation>
    <scope>NUCLEOTIDE SEQUENCE [LARGE SCALE GENOMIC DNA]</scope>
    <source>
        <strain evidence="13">PF1309</strain>
    </source>
</reference>
<dbReference type="Pfam" id="PF07145">
    <property type="entry name" value="PAM2"/>
    <property type="match status" value="1"/>
</dbReference>
<feature type="zinc finger region" description="C3H1-type" evidence="9">
    <location>
        <begin position="100"/>
        <end position="126"/>
    </location>
</feature>
<feature type="zinc finger region" description="C3H1-type" evidence="9">
    <location>
        <begin position="385"/>
        <end position="416"/>
    </location>
</feature>
<accession>A0A2A2LVR0</accession>
<keyword evidence="3" id="KW-0808">Transferase</keyword>
<dbReference type="AlphaFoldDB" id="A0A2A2LVR0"/>
<keyword evidence="14" id="KW-1185">Reference proteome</keyword>
<dbReference type="PROSITE" id="PS00518">
    <property type="entry name" value="ZF_RING_1"/>
    <property type="match status" value="1"/>
</dbReference>
<evidence type="ECO:0000256" key="10">
    <source>
        <dbReference type="SAM" id="MobiDB-lite"/>
    </source>
</evidence>
<evidence type="ECO:0000256" key="3">
    <source>
        <dbReference type="ARBA" id="ARBA00022679"/>
    </source>
</evidence>
<dbReference type="SUPFAM" id="SSF90229">
    <property type="entry name" value="CCCH zinc finger"/>
    <property type="match status" value="3"/>
</dbReference>
<keyword evidence="5" id="KW-0677">Repeat</keyword>
<dbReference type="EMBL" id="LIAE01006382">
    <property type="protein sequence ID" value="PAV90326.1"/>
    <property type="molecule type" value="Genomic_DNA"/>
</dbReference>
<dbReference type="OrthoDB" id="411372at2759"/>
<dbReference type="InterPro" id="IPR045072">
    <property type="entry name" value="MKRN-like"/>
</dbReference>
<proteinExistence type="predicted"/>
<dbReference type="PROSITE" id="PS50089">
    <property type="entry name" value="ZF_RING_2"/>
    <property type="match status" value="1"/>
</dbReference>
<evidence type="ECO:0000256" key="7">
    <source>
        <dbReference type="ARBA" id="ARBA00022786"/>
    </source>
</evidence>
<evidence type="ECO:0000256" key="8">
    <source>
        <dbReference type="ARBA" id="ARBA00022833"/>
    </source>
</evidence>
<evidence type="ECO:0000256" key="1">
    <source>
        <dbReference type="ARBA" id="ARBA00000900"/>
    </source>
</evidence>
<gene>
    <name evidence="13" type="ORF">WR25_25154</name>
</gene>
<feature type="zinc finger region" description="C3H1-type" evidence="9">
    <location>
        <begin position="127"/>
        <end position="154"/>
    </location>
</feature>
<feature type="domain" description="C3H1-type" evidence="12">
    <location>
        <begin position="385"/>
        <end position="416"/>
    </location>
</feature>
<dbReference type="SMART" id="SM00184">
    <property type="entry name" value="RING"/>
    <property type="match status" value="1"/>
</dbReference>
<dbReference type="GO" id="GO:0008270">
    <property type="term" value="F:zinc ion binding"/>
    <property type="evidence" value="ECO:0007669"/>
    <property type="project" value="UniProtKB-KW"/>
</dbReference>
<comment type="catalytic activity">
    <reaction evidence="1">
        <text>S-ubiquitinyl-[E2 ubiquitin-conjugating enzyme]-L-cysteine + [acceptor protein]-L-lysine = [E2 ubiquitin-conjugating enzyme]-L-cysteine + N(6)-ubiquitinyl-[acceptor protein]-L-lysine.</text>
        <dbReference type="EC" id="2.3.2.27"/>
    </reaction>
</comment>
<name>A0A2A2LVR0_9BILA</name>
<feature type="region of interest" description="Disordered" evidence="10">
    <location>
        <begin position="198"/>
        <end position="221"/>
    </location>
</feature>
<dbReference type="Pfam" id="PF18044">
    <property type="entry name" value="zf-CCCH_4"/>
    <property type="match status" value="1"/>
</dbReference>
<feature type="domain" description="C3H1-type" evidence="12">
    <location>
        <begin position="229"/>
        <end position="256"/>
    </location>
</feature>
<dbReference type="InterPro" id="IPR018957">
    <property type="entry name" value="Znf_C3HC4_RING-type"/>
</dbReference>
<evidence type="ECO:0000256" key="4">
    <source>
        <dbReference type="ARBA" id="ARBA00022723"/>
    </source>
</evidence>
<dbReference type="GO" id="GO:0061630">
    <property type="term" value="F:ubiquitin protein ligase activity"/>
    <property type="evidence" value="ECO:0007669"/>
    <property type="project" value="UniProtKB-EC"/>
</dbReference>
<dbReference type="InterPro" id="IPR001841">
    <property type="entry name" value="Znf_RING"/>
</dbReference>
<feature type="region of interest" description="Disordered" evidence="10">
    <location>
        <begin position="155"/>
        <end position="175"/>
    </location>
</feature>
<keyword evidence="4 9" id="KW-0479">Metal-binding</keyword>
<dbReference type="FunFam" id="3.30.40.10:FF:000117">
    <property type="entry name" value="Probable E3 ubiquitin-protein ligase makorin-1"/>
    <property type="match status" value="1"/>
</dbReference>
<dbReference type="Gene3D" id="4.10.1000.10">
    <property type="entry name" value="Zinc finger, CCCH-type"/>
    <property type="match status" value="2"/>
</dbReference>
<dbReference type="Pfam" id="PF14608">
    <property type="entry name" value="zf-CCCH_2"/>
    <property type="match status" value="2"/>
</dbReference>
<dbReference type="Proteomes" id="UP000218231">
    <property type="component" value="Unassembled WGS sequence"/>
</dbReference>
<dbReference type="EC" id="2.3.2.27" evidence="2"/>
<evidence type="ECO:0000313" key="13">
    <source>
        <dbReference type="EMBL" id="PAV90326.1"/>
    </source>
</evidence>
<dbReference type="SUPFAM" id="SSF57850">
    <property type="entry name" value="RING/U-box"/>
    <property type="match status" value="1"/>
</dbReference>
<keyword evidence="6 9" id="KW-0863">Zinc-finger</keyword>
<evidence type="ECO:0000256" key="9">
    <source>
        <dbReference type="PROSITE-ProRule" id="PRU00723"/>
    </source>
</evidence>
<sequence>MNRSFDEMLEELEGKRLTVDSDPVIETLAVGQFDGSAQIDARVEGGLCLLVQRVPQTALWEFLLRTKRLQAFLLFNSLREIDRMAASSTALSATNSSSHSDRPLCRYFVNGVCRMGDRCTFSHDRSQRPDMVCRFYLQGSCNYGTACRYDHIRPRKQHNQSQPHQQSSSSFASLPRPVQLHSAVPQVTSTLNANAPEFVPSWKKNPEQQPESYSNAAGGRKAGEIKKDLRNRPLCPYFETGQCLRGEGCTFVHGLMCDMCQMPRLHPYNPELANKHKKECLESHSASMEEAFALAKSVGKCCGICMENIMEKNLRFGILTGCKHTFCLECIRNWRTTHQKSADLQPEVVRSCPQCRVHSDYVIPSMFWVEEEDEKTLLIDMYKENTKKKICKYYKTGKMEEACPFGNKCFYKHQLPDGSIDPGESPRVRRRIHVLSEFIFDDLDSDFPSSDDEDSPMGSVARFIEGRLRAFNFD</sequence>
<dbReference type="InterPro" id="IPR041367">
    <property type="entry name" value="Znf-CCCH_4"/>
</dbReference>
<protein>
    <recommendedName>
        <fullName evidence="2">RING-type E3 ubiquitin transferase</fullName>
        <ecNumber evidence="2">2.3.2.27</ecNumber>
    </recommendedName>
</protein>
<evidence type="ECO:0000259" key="12">
    <source>
        <dbReference type="PROSITE" id="PS50103"/>
    </source>
</evidence>
<dbReference type="STRING" id="2018661.A0A2A2LVR0"/>
<dbReference type="InterPro" id="IPR000571">
    <property type="entry name" value="Znf_CCCH"/>
</dbReference>
<dbReference type="InterPro" id="IPR009818">
    <property type="entry name" value="PAM2_motif"/>
</dbReference>
<dbReference type="Gene3D" id="3.30.40.10">
    <property type="entry name" value="Zinc/RING finger domain, C3HC4 (zinc finger)"/>
    <property type="match status" value="1"/>
</dbReference>
<dbReference type="PANTHER" id="PTHR11224:SF10">
    <property type="entry name" value="IP09428P-RELATED"/>
    <property type="match status" value="1"/>
</dbReference>
<dbReference type="GO" id="GO:0000209">
    <property type="term" value="P:protein polyubiquitination"/>
    <property type="evidence" value="ECO:0007669"/>
    <property type="project" value="InterPro"/>
</dbReference>
<dbReference type="InterPro" id="IPR013083">
    <property type="entry name" value="Znf_RING/FYVE/PHD"/>
</dbReference>
<dbReference type="SMART" id="SM00356">
    <property type="entry name" value="ZnF_C3H1"/>
    <property type="match status" value="4"/>
</dbReference>
<dbReference type="InterPro" id="IPR017907">
    <property type="entry name" value="Znf_RING_CS"/>
</dbReference>
<evidence type="ECO:0000259" key="11">
    <source>
        <dbReference type="PROSITE" id="PS50089"/>
    </source>
</evidence>
<feature type="zinc finger region" description="C3H1-type" evidence="9">
    <location>
        <begin position="229"/>
        <end position="256"/>
    </location>
</feature>
<dbReference type="Pfam" id="PF00642">
    <property type="entry name" value="zf-CCCH"/>
    <property type="match status" value="1"/>
</dbReference>